<name>A0ABY6F6Q7_9GAMM</name>
<feature type="domain" description="DNA polymerase III beta sliding clamp N-terminal" evidence="11">
    <location>
        <begin position="1"/>
        <end position="121"/>
    </location>
</feature>
<dbReference type="Proteomes" id="UP001063782">
    <property type="component" value="Chromosome"/>
</dbReference>
<dbReference type="InterPro" id="IPR022634">
    <property type="entry name" value="DNA_polIII_beta_N"/>
</dbReference>
<gene>
    <name evidence="14" type="primary">dnaN</name>
    <name evidence="14" type="ORF">LU297_04930</name>
</gene>
<dbReference type="PANTHER" id="PTHR30478">
    <property type="entry name" value="DNA POLYMERASE III SUBUNIT BETA"/>
    <property type="match status" value="1"/>
</dbReference>
<dbReference type="PANTHER" id="PTHR30478:SF0">
    <property type="entry name" value="BETA SLIDING CLAMP"/>
    <property type="match status" value="1"/>
</dbReference>
<evidence type="ECO:0000256" key="3">
    <source>
        <dbReference type="ARBA" id="ARBA00021035"/>
    </source>
</evidence>
<dbReference type="InterPro" id="IPR022637">
    <property type="entry name" value="DNA_polIII_beta_cen"/>
</dbReference>
<keyword evidence="8 10" id="KW-0239">DNA-directed DNA polymerase</keyword>
<accession>A0ABY6F6Q7</accession>
<comment type="subcellular location">
    <subcellularLocation>
        <location evidence="1 10">Cytoplasm</location>
    </subcellularLocation>
</comment>
<comment type="function">
    <text evidence="10">Confers DNA tethering and processivity to DNA polymerases and other proteins. Acts as a clamp, forming a ring around DNA (a reaction catalyzed by the clamp-loading complex) which diffuses in an ATP-independent manner freely and bidirectionally along dsDNA. Initially characterized for its ability to contact the catalytic subunit of DNA polymerase III (Pol III), a complex, multichain enzyme responsible for most of the replicative synthesis in bacteria; Pol III exhibits 3'-5' exonuclease proofreading activity. The beta chain is required for initiation of replication as well as for processivity of DNA replication.</text>
</comment>
<evidence type="ECO:0000256" key="1">
    <source>
        <dbReference type="ARBA" id="ARBA00004496"/>
    </source>
</evidence>
<dbReference type="RefSeq" id="WP_263077293.1">
    <property type="nucleotide sequence ID" value="NZ_CP089977.1"/>
</dbReference>
<dbReference type="GO" id="GO:0003887">
    <property type="term" value="F:DNA-directed DNA polymerase activity"/>
    <property type="evidence" value="ECO:0007669"/>
    <property type="project" value="UniProtKB-EC"/>
</dbReference>
<sequence length="389" mass="42761">MKLVINRDLLIKAVNLVVKAADKRHRLAILANIKIELSPEFLVLTGSDIELELTVRLPISPDVCIEAGSTTLPAEMFFGICKSLSDEMVTIEAPQGSLRCQISSGQGKYTLSALPADDFPDVGAGVPTTIVKIAQSDLVDLIHRTRFAMATQDVRHYLTGVLFELGGEQLTAVATDGHRLAMAYRPLNETYEPTQMIIPGKAISELERLLLELSKSSNDEQVVELGFNGEYLQVALTLTSEEQVGVAAGMEVGLTARLIEGKFPDYRRVIPTENDKKVYFDRDAMADVLRRISILNSKEVPGVLLNFSSADTLKIGVDDKRSKSQAEELLAVSYQGGPIELSFNESYLRAVLGVLEGKVCIEMSQPGSPTLIYQDGDEFYRHVIMPMRV</sequence>
<evidence type="ECO:0000256" key="6">
    <source>
        <dbReference type="ARBA" id="ARBA00022695"/>
    </source>
</evidence>
<comment type="similarity">
    <text evidence="2 10">Belongs to the beta sliding clamp family.</text>
</comment>
<dbReference type="NCBIfam" id="TIGR00663">
    <property type="entry name" value="dnan"/>
    <property type="match status" value="1"/>
</dbReference>
<dbReference type="EMBL" id="CP089977">
    <property type="protein sequence ID" value="UXZ05774.1"/>
    <property type="molecule type" value="Genomic_DNA"/>
</dbReference>
<evidence type="ECO:0000256" key="8">
    <source>
        <dbReference type="ARBA" id="ARBA00022932"/>
    </source>
</evidence>
<dbReference type="Pfam" id="PF00712">
    <property type="entry name" value="DNA_pol3_beta"/>
    <property type="match status" value="1"/>
</dbReference>
<feature type="domain" description="DNA polymerase III beta sliding clamp C-terminal" evidence="13">
    <location>
        <begin position="267"/>
        <end position="388"/>
    </location>
</feature>
<organism evidence="14 15">
    <name type="scientific">Moraxella nasicaprae</name>
    <dbReference type="NCBI Taxonomy" id="2904122"/>
    <lineage>
        <taxon>Bacteria</taxon>
        <taxon>Pseudomonadati</taxon>
        <taxon>Pseudomonadota</taxon>
        <taxon>Gammaproteobacteria</taxon>
        <taxon>Moraxellales</taxon>
        <taxon>Moraxellaceae</taxon>
        <taxon>Moraxella</taxon>
    </lineage>
</organism>
<comment type="subunit">
    <text evidence="10">Forms a ring-shaped head-to-tail homodimer around DNA.</text>
</comment>
<dbReference type="Gene3D" id="3.70.10.10">
    <property type="match status" value="1"/>
</dbReference>
<evidence type="ECO:0000259" key="13">
    <source>
        <dbReference type="Pfam" id="PF02768"/>
    </source>
</evidence>
<evidence type="ECO:0000259" key="11">
    <source>
        <dbReference type="Pfam" id="PF00712"/>
    </source>
</evidence>
<evidence type="ECO:0000256" key="5">
    <source>
        <dbReference type="ARBA" id="ARBA00022679"/>
    </source>
</evidence>
<evidence type="ECO:0000313" key="15">
    <source>
        <dbReference type="Proteomes" id="UP001063782"/>
    </source>
</evidence>
<dbReference type="Pfam" id="PF02767">
    <property type="entry name" value="DNA_pol3_beta_2"/>
    <property type="match status" value="1"/>
</dbReference>
<keyword evidence="9" id="KW-0238">DNA-binding</keyword>
<evidence type="ECO:0000256" key="9">
    <source>
        <dbReference type="ARBA" id="ARBA00023125"/>
    </source>
</evidence>
<feature type="domain" description="DNA polymerase III beta sliding clamp central" evidence="12">
    <location>
        <begin position="133"/>
        <end position="265"/>
    </location>
</feature>
<evidence type="ECO:0000256" key="4">
    <source>
        <dbReference type="ARBA" id="ARBA00022490"/>
    </source>
</evidence>
<keyword evidence="6 10" id="KW-0548">Nucleotidyltransferase</keyword>
<dbReference type="PIRSF" id="PIRSF000804">
    <property type="entry name" value="DNA_pol_III_b"/>
    <property type="match status" value="1"/>
</dbReference>
<dbReference type="InterPro" id="IPR001001">
    <property type="entry name" value="DNA_polIII_beta"/>
</dbReference>
<keyword evidence="7 10" id="KW-0235">DNA replication</keyword>
<keyword evidence="15" id="KW-1185">Reference proteome</keyword>
<keyword evidence="5 10" id="KW-0808">Transferase</keyword>
<dbReference type="SUPFAM" id="SSF55979">
    <property type="entry name" value="DNA clamp"/>
    <property type="match status" value="3"/>
</dbReference>
<reference evidence="14" key="1">
    <citation type="submission" date="2021-12" db="EMBL/GenBank/DDBJ databases">
        <title>taxonomy of Moraxella sp. ZY201224.</title>
        <authorList>
            <person name="Li F."/>
        </authorList>
    </citation>
    <scope>NUCLEOTIDE SEQUENCE</scope>
    <source>
        <strain evidence="14">ZY201224</strain>
    </source>
</reference>
<protein>
    <recommendedName>
        <fullName evidence="3 10">Beta sliding clamp</fullName>
    </recommendedName>
</protein>
<proteinExistence type="inferred from homology"/>
<evidence type="ECO:0000256" key="7">
    <source>
        <dbReference type="ARBA" id="ARBA00022705"/>
    </source>
</evidence>
<evidence type="ECO:0000259" key="12">
    <source>
        <dbReference type="Pfam" id="PF02767"/>
    </source>
</evidence>
<keyword evidence="4 10" id="KW-0963">Cytoplasm</keyword>
<evidence type="ECO:0000256" key="10">
    <source>
        <dbReference type="PIRNR" id="PIRNR000804"/>
    </source>
</evidence>
<dbReference type="InterPro" id="IPR022635">
    <property type="entry name" value="DNA_polIII_beta_C"/>
</dbReference>
<dbReference type="Gene3D" id="3.10.150.10">
    <property type="entry name" value="DNA Polymerase III, subunit A, domain 2"/>
    <property type="match status" value="1"/>
</dbReference>
<dbReference type="SMART" id="SM00480">
    <property type="entry name" value="POL3Bc"/>
    <property type="match status" value="1"/>
</dbReference>
<evidence type="ECO:0000313" key="14">
    <source>
        <dbReference type="EMBL" id="UXZ05774.1"/>
    </source>
</evidence>
<dbReference type="InterPro" id="IPR046938">
    <property type="entry name" value="DNA_clamp_sf"/>
</dbReference>
<dbReference type="CDD" id="cd00140">
    <property type="entry name" value="beta_clamp"/>
    <property type="match status" value="1"/>
</dbReference>
<evidence type="ECO:0000256" key="2">
    <source>
        <dbReference type="ARBA" id="ARBA00010752"/>
    </source>
</evidence>
<dbReference type="Pfam" id="PF02768">
    <property type="entry name" value="DNA_pol3_beta_3"/>
    <property type="match status" value="1"/>
</dbReference>